<protein>
    <submittedName>
        <fullName evidence="1">Uncharacterized protein</fullName>
    </submittedName>
</protein>
<name>A0A0B6YF32_9EUPU</name>
<organism evidence="1">
    <name type="scientific">Arion vulgaris</name>
    <dbReference type="NCBI Taxonomy" id="1028688"/>
    <lineage>
        <taxon>Eukaryota</taxon>
        <taxon>Metazoa</taxon>
        <taxon>Spiralia</taxon>
        <taxon>Lophotrochozoa</taxon>
        <taxon>Mollusca</taxon>
        <taxon>Gastropoda</taxon>
        <taxon>Heterobranchia</taxon>
        <taxon>Euthyneura</taxon>
        <taxon>Panpulmonata</taxon>
        <taxon>Eupulmonata</taxon>
        <taxon>Stylommatophora</taxon>
        <taxon>Helicina</taxon>
        <taxon>Arionoidea</taxon>
        <taxon>Arionidae</taxon>
        <taxon>Arion</taxon>
    </lineage>
</organism>
<proteinExistence type="predicted"/>
<sequence>QFEIWSLTAANEWTVITTEMKYLGRAAGETMRNRFDIRRLNENSRSIHKRTAD</sequence>
<dbReference type="EMBL" id="HACG01007957">
    <property type="protein sequence ID" value="CEK54822.1"/>
    <property type="molecule type" value="Transcribed_RNA"/>
</dbReference>
<dbReference type="AlphaFoldDB" id="A0A0B6YF32"/>
<accession>A0A0B6YF32</accession>
<evidence type="ECO:0000313" key="1">
    <source>
        <dbReference type="EMBL" id="CEK54822.1"/>
    </source>
</evidence>
<gene>
    <name evidence="1" type="primary">ORF23713</name>
</gene>
<reference evidence="1" key="1">
    <citation type="submission" date="2014-12" db="EMBL/GenBank/DDBJ databases">
        <title>Insight into the proteome of Arion vulgaris.</title>
        <authorList>
            <person name="Aradska J."/>
            <person name="Bulat T."/>
            <person name="Smidak R."/>
            <person name="Sarate P."/>
            <person name="Gangsoo J."/>
            <person name="Sialana F."/>
            <person name="Bilban M."/>
            <person name="Lubec G."/>
        </authorList>
    </citation>
    <scope>NUCLEOTIDE SEQUENCE</scope>
    <source>
        <tissue evidence="1">Skin</tissue>
    </source>
</reference>
<feature type="non-terminal residue" evidence="1">
    <location>
        <position position="1"/>
    </location>
</feature>